<dbReference type="PANTHER" id="PTHR38167:SF1">
    <property type="entry name" value="C2H2-TYPE DOMAIN-CONTAINING PROTEIN"/>
    <property type="match status" value="1"/>
</dbReference>
<proteinExistence type="predicted"/>
<sequence>MPYTLPTEPGAPYVGGSNDDSAGSSPDGAMDTSHTLEEAIETATPSRLRTVLLQVCQDNHLARDLATKALLVSTITPVEGTGGSNLKDSRKRKRFEVCGQCDDEYEVERNELGLCVYHPGQKEVDLDSSVWDDYNWDVAGGMSDYEDDPECQDGFLWNCCDEKLGSVGCQTTRHCAGNSGEKKRRN</sequence>
<organism evidence="2 3">
    <name type="scientific">Vermiconidia calcicola</name>
    <dbReference type="NCBI Taxonomy" id="1690605"/>
    <lineage>
        <taxon>Eukaryota</taxon>
        <taxon>Fungi</taxon>
        <taxon>Dikarya</taxon>
        <taxon>Ascomycota</taxon>
        <taxon>Pezizomycotina</taxon>
        <taxon>Dothideomycetes</taxon>
        <taxon>Dothideomycetidae</taxon>
        <taxon>Mycosphaerellales</taxon>
        <taxon>Extremaceae</taxon>
        <taxon>Vermiconidia</taxon>
    </lineage>
</organism>
<protein>
    <recommendedName>
        <fullName evidence="4">C2H2-type domain-containing protein</fullName>
    </recommendedName>
</protein>
<reference evidence="2 3" key="1">
    <citation type="submission" date="2023-06" db="EMBL/GenBank/DDBJ databases">
        <title>Black Yeasts Isolated from many extreme environments.</title>
        <authorList>
            <person name="Coleine C."/>
            <person name="Stajich J.E."/>
            <person name="Selbmann L."/>
        </authorList>
    </citation>
    <scope>NUCLEOTIDE SEQUENCE [LARGE SCALE GENOMIC DNA]</scope>
    <source>
        <strain evidence="2 3">CCFEE 5887</strain>
    </source>
</reference>
<evidence type="ECO:0000256" key="1">
    <source>
        <dbReference type="SAM" id="MobiDB-lite"/>
    </source>
</evidence>
<evidence type="ECO:0008006" key="4">
    <source>
        <dbReference type="Google" id="ProtNLM"/>
    </source>
</evidence>
<comment type="caution">
    <text evidence="2">The sequence shown here is derived from an EMBL/GenBank/DDBJ whole genome shotgun (WGS) entry which is preliminary data.</text>
</comment>
<evidence type="ECO:0000313" key="3">
    <source>
        <dbReference type="Proteomes" id="UP001345827"/>
    </source>
</evidence>
<gene>
    <name evidence="2" type="ORF">LTR25_001757</name>
</gene>
<dbReference type="Proteomes" id="UP001345827">
    <property type="component" value="Unassembled WGS sequence"/>
</dbReference>
<name>A0AAV9QJ86_9PEZI</name>
<accession>A0AAV9QJ86</accession>
<feature type="region of interest" description="Disordered" evidence="1">
    <location>
        <begin position="1"/>
        <end position="32"/>
    </location>
</feature>
<dbReference type="PANTHER" id="PTHR38167">
    <property type="entry name" value="C2H2-TYPE DOMAIN-CONTAINING PROTEIN"/>
    <property type="match status" value="1"/>
</dbReference>
<keyword evidence="3" id="KW-1185">Reference proteome</keyword>
<evidence type="ECO:0000313" key="2">
    <source>
        <dbReference type="EMBL" id="KAK5544142.1"/>
    </source>
</evidence>
<dbReference type="AlphaFoldDB" id="A0AAV9QJ86"/>
<dbReference type="EMBL" id="JAXLQG010000002">
    <property type="protein sequence ID" value="KAK5544142.1"/>
    <property type="molecule type" value="Genomic_DNA"/>
</dbReference>